<organism evidence="2 3">
    <name type="scientific">Micromonospora sonchi</name>
    <dbReference type="NCBI Taxonomy" id="1763543"/>
    <lineage>
        <taxon>Bacteria</taxon>
        <taxon>Bacillati</taxon>
        <taxon>Actinomycetota</taxon>
        <taxon>Actinomycetes</taxon>
        <taxon>Micromonosporales</taxon>
        <taxon>Micromonosporaceae</taxon>
        <taxon>Micromonospora</taxon>
    </lineage>
</organism>
<accession>A0A917U5P8</accession>
<reference evidence="2" key="2">
    <citation type="submission" date="2020-09" db="EMBL/GenBank/DDBJ databases">
        <authorList>
            <person name="Sun Q."/>
            <person name="Zhou Y."/>
        </authorList>
    </citation>
    <scope>NUCLEOTIDE SEQUENCE</scope>
    <source>
        <strain evidence="2">CGMCC 4.7312</strain>
    </source>
</reference>
<gene>
    <name evidence="2" type="ORF">GCM10011608_51140</name>
</gene>
<dbReference type="RefSeq" id="WP_308424595.1">
    <property type="nucleotide sequence ID" value="NZ_BMNB01000032.1"/>
</dbReference>
<evidence type="ECO:0000256" key="1">
    <source>
        <dbReference type="SAM" id="MobiDB-lite"/>
    </source>
</evidence>
<comment type="caution">
    <text evidence="2">The sequence shown here is derived from an EMBL/GenBank/DDBJ whole genome shotgun (WGS) entry which is preliminary data.</text>
</comment>
<sequence length="116" mass="12526">MFPDRVRAVVIDGVLDATAWFGGGNSGDLDQETRMRSAQGAYKALREIMKRCRTAGVKACPLAGGDPMAKFELLAKRLRLPVRQRPGDLARGGLHRRQPPEGCRLVGGAGDQGRPT</sequence>
<evidence type="ECO:0000313" key="3">
    <source>
        <dbReference type="Proteomes" id="UP000608890"/>
    </source>
</evidence>
<evidence type="ECO:0000313" key="2">
    <source>
        <dbReference type="EMBL" id="GGM59802.1"/>
    </source>
</evidence>
<proteinExistence type="predicted"/>
<name>A0A917U5P8_9ACTN</name>
<reference evidence="2" key="1">
    <citation type="journal article" date="2014" name="Int. J. Syst. Evol. Microbiol.">
        <title>Complete genome sequence of Corynebacterium casei LMG S-19264T (=DSM 44701T), isolated from a smear-ripened cheese.</title>
        <authorList>
            <consortium name="US DOE Joint Genome Institute (JGI-PGF)"/>
            <person name="Walter F."/>
            <person name="Albersmeier A."/>
            <person name="Kalinowski J."/>
            <person name="Ruckert C."/>
        </authorList>
    </citation>
    <scope>NUCLEOTIDE SEQUENCE</scope>
    <source>
        <strain evidence="2">CGMCC 4.7312</strain>
    </source>
</reference>
<dbReference type="Proteomes" id="UP000608890">
    <property type="component" value="Unassembled WGS sequence"/>
</dbReference>
<dbReference type="EMBL" id="BMNB01000032">
    <property type="protein sequence ID" value="GGM59802.1"/>
    <property type="molecule type" value="Genomic_DNA"/>
</dbReference>
<protein>
    <submittedName>
        <fullName evidence="2">Uncharacterized protein</fullName>
    </submittedName>
</protein>
<dbReference type="AlphaFoldDB" id="A0A917U5P8"/>
<keyword evidence="3" id="KW-1185">Reference proteome</keyword>
<feature type="region of interest" description="Disordered" evidence="1">
    <location>
        <begin position="86"/>
        <end position="116"/>
    </location>
</feature>
<feature type="compositionally biased region" description="Gly residues" evidence="1">
    <location>
        <begin position="105"/>
        <end position="116"/>
    </location>
</feature>